<gene>
    <name evidence="1" type="ORF">K505DRAFT_9076</name>
</gene>
<dbReference type="Proteomes" id="UP000799757">
    <property type="component" value="Unassembled WGS sequence"/>
</dbReference>
<organism evidence="1 2">
    <name type="scientific">Melanomma pulvis-pyrius CBS 109.77</name>
    <dbReference type="NCBI Taxonomy" id="1314802"/>
    <lineage>
        <taxon>Eukaryota</taxon>
        <taxon>Fungi</taxon>
        <taxon>Dikarya</taxon>
        <taxon>Ascomycota</taxon>
        <taxon>Pezizomycotina</taxon>
        <taxon>Dothideomycetes</taxon>
        <taxon>Pleosporomycetidae</taxon>
        <taxon>Pleosporales</taxon>
        <taxon>Melanommataceae</taxon>
        <taxon>Melanomma</taxon>
    </lineage>
</organism>
<keyword evidence="2" id="KW-1185">Reference proteome</keyword>
<dbReference type="AlphaFoldDB" id="A0A6A6XGL0"/>
<name>A0A6A6XGL0_9PLEO</name>
<dbReference type="EMBL" id="MU001850">
    <property type="protein sequence ID" value="KAF2795710.1"/>
    <property type="molecule type" value="Genomic_DNA"/>
</dbReference>
<accession>A0A6A6XGL0</accession>
<proteinExistence type="predicted"/>
<protein>
    <submittedName>
        <fullName evidence="1">Uncharacterized protein</fullName>
    </submittedName>
</protein>
<evidence type="ECO:0000313" key="2">
    <source>
        <dbReference type="Proteomes" id="UP000799757"/>
    </source>
</evidence>
<evidence type="ECO:0000313" key="1">
    <source>
        <dbReference type="EMBL" id="KAF2795710.1"/>
    </source>
</evidence>
<sequence length="233" mass="26750">MLPQTQQPPMPAYADLLAQSASSTPSIPIPTFPSFTLRSLFFSATIADNAAFYQTNRPMTLHHAFTKQLLFAMETDAYFTFLTEKNEPVFTAALPHASQTVIQRAGEEMKNGAVEALFAYFSITLANAPRQLRTVQVETLRTEVQNALQVSFSLWGKTWEGELALDIGELEEAVGEKVERVEEVLVEMLVWWHRQFVVEIDREVRRWRGERVNEWLEAQVRIWRGMGWERLSN</sequence>
<reference evidence="1" key="1">
    <citation type="journal article" date="2020" name="Stud. Mycol.">
        <title>101 Dothideomycetes genomes: a test case for predicting lifestyles and emergence of pathogens.</title>
        <authorList>
            <person name="Haridas S."/>
            <person name="Albert R."/>
            <person name="Binder M."/>
            <person name="Bloem J."/>
            <person name="Labutti K."/>
            <person name="Salamov A."/>
            <person name="Andreopoulos B."/>
            <person name="Baker S."/>
            <person name="Barry K."/>
            <person name="Bills G."/>
            <person name="Bluhm B."/>
            <person name="Cannon C."/>
            <person name="Castanera R."/>
            <person name="Culley D."/>
            <person name="Daum C."/>
            <person name="Ezra D."/>
            <person name="Gonzalez J."/>
            <person name="Henrissat B."/>
            <person name="Kuo A."/>
            <person name="Liang C."/>
            <person name="Lipzen A."/>
            <person name="Lutzoni F."/>
            <person name="Magnuson J."/>
            <person name="Mondo S."/>
            <person name="Nolan M."/>
            <person name="Ohm R."/>
            <person name="Pangilinan J."/>
            <person name="Park H.-J."/>
            <person name="Ramirez L."/>
            <person name="Alfaro M."/>
            <person name="Sun H."/>
            <person name="Tritt A."/>
            <person name="Yoshinaga Y."/>
            <person name="Zwiers L.-H."/>
            <person name="Turgeon B."/>
            <person name="Goodwin S."/>
            <person name="Spatafora J."/>
            <person name="Crous P."/>
            <person name="Grigoriev I."/>
        </authorList>
    </citation>
    <scope>NUCLEOTIDE SEQUENCE</scope>
    <source>
        <strain evidence="1">CBS 109.77</strain>
    </source>
</reference>